<keyword evidence="1" id="KW-0472">Membrane</keyword>
<sequence>MAKGNKKSLFWTSYSDLMTSLFFTLLVLFVVAIIAMGRALKKANDLQIATQAEIDKIHNIENSIQNIDSKWFEYNELHKKHVLKIDVSFPIGQSEITHIPLEKREELYSAGLAIDQFLRHAEEEYGESVKYLLIIEGQASNDGFTGNFDLSYQRALSLYRYFQINRHLDLKRQNCEVLVCGSGTEGALRAYPDNASNTKNQRFLIHILPKPGVIN</sequence>
<evidence type="ECO:0000313" key="2">
    <source>
        <dbReference type="EMBL" id="CUO55633.1"/>
    </source>
</evidence>
<organism evidence="2 3">
    <name type="scientific">Bacteroides caccae</name>
    <dbReference type="NCBI Taxonomy" id="47678"/>
    <lineage>
        <taxon>Bacteria</taxon>
        <taxon>Pseudomonadati</taxon>
        <taxon>Bacteroidota</taxon>
        <taxon>Bacteroidia</taxon>
        <taxon>Bacteroidales</taxon>
        <taxon>Bacteroidaceae</taxon>
        <taxon>Bacteroides</taxon>
    </lineage>
</organism>
<dbReference type="GeneID" id="69482111"/>
<gene>
    <name evidence="2" type="ORF">ERS852494_00180</name>
</gene>
<dbReference type="InterPro" id="IPR036737">
    <property type="entry name" value="OmpA-like_sf"/>
</dbReference>
<name>A0A174FZG9_9BACE</name>
<dbReference type="Gene3D" id="3.30.1330.60">
    <property type="entry name" value="OmpA-like domain"/>
    <property type="match status" value="1"/>
</dbReference>
<keyword evidence="1" id="KW-1133">Transmembrane helix</keyword>
<evidence type="ECO:0008006" key="4">
    <source>
        <dbReference type="Google" id="ProtNLM"/>
    </source>
</evidence>
<accession>A0A174FZG9</accession>
<dbReference type="RefSeq" id="WP_005807978.1">
    <property type="nucleotide sequence ID" value="NZ_CZAI01000001.1"/>
</dbReference>
<dbReference type="EMBL" id="CZAI01000001">
    <property type="protein sequence ID" value="CUO55633.1"/>
    <property type="molecule type" value="Genomic_DNA"/>
</dbReference>
<evidence type="ECO:0000256" key="1">
    <source>
        <dbReference type="SAM" id="Phobius"/>
    </source>
</evidence>
<feature type="transmembrane region" description="Helical" evidence="1">
    <location>
        <begin position="20"/>
        <end position="40"/>
    </location>
</feature>
<dbReference type="STRING" id="47678.ERS852494_00180"/>
<evidence type="ECO:0000313" key="3">
    <source>
        <dbReference type="Proteomes" id="UP000095657"/>
    </source>
</evidence>
<proteinExistence type="predicted"/>
<dbReference type="Proteomes" id="UP000095657">
    <property type="component" value="Unassembled WGS sequence"/>
</dbReference>
<protein>
    <recommendedName>
        <fullName evidence="4">OmpA family protein</fullName>
    </recommendedName>
</protein>
<dbReference type="AlphaFoldDB" id="A0A174FZG9"/>
<reference evidence="2 3" key="1">
    <citation type="submission" date="2015-09" db="EMBL/GenBank/DDBJ databases">
        <authorList>
            <consortium name="Pathogen Informatics"/>
        </authorList>
    </citation>
    <scope>NUCLEOTIDE SEQUENCE [LARGE SCALE GENOMIC DNA]</scope>
    <source>
        <strain evidence="2 3">2789STDY5834880</strain>
    </source>
</reference>
<keyword evidence="1" id="KW-0812">Transmembrane</keyword>